<feature type="transmembrane region" description="Helical" evidence="2">
    <location>
        <begin position="565"/>
        <end position="587"/>
    </location>
</feature>
<evidence type="ECO:0000256" key="3">
    <source>
        <dbReference type="SAM" id="SignalP"/>
    </source>
</evidence>
<dbReference type="EMBL" id="CP044205">
    <property type="protein sequence ID" value="QFY43878.1"/>
    <property type="molecule type" value="Genomic_DNA"/>
</dbReference>
<name>A0A5Q0BP60_9GAMM</name>
<dbReference type="CDD" id="cd00198">
    <property type="entry name" value="vWFA"/>
    <property type="match status" value="1"/>
</dbReference>
<dbReference type="InParanoid" id="A0A5Q0BP60"/>
<dbReference type="InterPro" id="IPR036465">
    <property type="entry name" value="vWFA_dom_sf"/>
</dbReference>
<protein>
    <submittedName>
        <fullName evidence="5">VWA domain-containing protein</fullName>
    </submittedName>
</protein>
<dbReference type="KEGG" id="mmob:F6R98_15610"/>
<evidence type="ECO:0000256" key="2">
    <source>
        <dbReference type="SAM" id="Phobius"/>
    </source>
</evidence>
<evidence type="ECO:0000313" key="5">
    <source>
        <dbReference type="EMBL" id="QFY43878.1"/>
    </source>
</evidence>
<dbReference type="SMART" id="SM00327">
    <property type="entry name" value="VWA"/>
    <property type="match status" value="1"/>
</dbReference>
<accession>A0A5Q0BP60</accession>
<dbReference type="OrthoDB" id="798937at2"/>
<dbReference type="Pfam" id="PF00092">
    <property type="entry name" value="VWA"/>
    <property type="match status" value="1"/>
</dbReference>
<keyword evidence="2" id="KW-1133">Transmembrane helix</keyword>
<dbReference type="PROSITE" id="PS50234">
    <property type="entry name" value="VWFA"/>
    <property type="match status" value="1"/>
</dbReference>
<dbReference type="Gene3D" id="3.40.50.410">
    <property type="entry name" value="von Willebrand factor, type A domain"/>
    <property type="match status" value="1"/>
</dbReference>
<dbReference type="AlphaFoldDB" id="A0A5Q0BP60"/>
<dbReference type="RefSeq" id="WP_153249855.1">
    <property type="nucleotide sequence ID" value="NZ_CP135727.1"/>
</dbReference>
<reference evidence="5 6" key="1">
    <citation type="submission" date="2019-09" db="EMBL/GenBank/DDBJ databases">
        <title>Ecophysiology of the spiral-shaped methanotroph Methylospira mobilis as revealed by the complete genome sequence.</title>
        <authorList>
            <person name="Oshkin I.Y."/>
            <person name="Dedysh S.N."/>
            <person name="Miroshnikov K."/>
            <person name="Danilova O.V."/>
            <person name="Hakobyan A."/>
            <person name="Liesack W."/>
        </authorList>
    </citation>
    <scope>NUCLEOTIDE SEQUENCE [LARGE SCALE GENOMIC DNA]</scope>
    <source>
        <strain evidence="5 6">Shm1</strain>
    </source>
</reference>
<feature type="region of interest" description="Disordered" evidence="1">
    <location>
        <begin position="528"/>
        <end position="562"/>
    </location>
</feature>
<proteinExistence type="predicted"/>
<keyword evidence="6" id="KW-1185">Reference proteome</keyword>
<keyword evidence="2" id="KW-0812">Transmembrane</keyword>
<sequence>MLALRFFLLLIMGLATCIAPGADYPPQLPGVTANNTIATAPAPPASQGDEVHIVIDTSGSMKKTDPKNLRVPSLKLLVNLLPNGGRAGVWLFDTTQVALMPVSVIDELWKQQATRNAHSINSRGLFTDIETAISSSSKTWIQTPEAPGHRHLILLTDGMVDVSKNSQESVASQERIANKLIPELQHAGVKVYTIALSKLADQALMRDLAVKTGGWFEIADNAEYLQRAFVELFNKTSRRDTVPLQGNHFNIDASIEEFTVLAMLRRNAPASALISPSGKKISLRQHLENVRWLHEPSFDLITIAHPEVGVWTLKADMDPANQVMVVTHLKMEQAPALDNFTPAGNVPDIAVRFTDKNQPIREDRFLSLISVHAELKKGDFTAQSLDLLKTDINAGRFSASFNGEIAPGEYTLMISADGKTFQRAVEQKFSVLENFLKIETRDIIDNGAPKLLVELTPEPGLNPDSLHISANLTVQTQQSLNPVIERSGNVWQIKLHAPAPNDHWLINFNVRQKSADGKENTLAVKPLKIDGKPPVEPPPQPLAAALPAEPSPPPQQPPQNLKQSWQISGLLAVVINLCAAGFIWWGYKRSQRRRMAALEALNGRLK</sequence>
<keyword evidence="3" id="KW-0732">Signal</keyword>
<evidence type="ECO:0000256" key="1">
    <source>
        <dbReference type="SAM" id="MobiDB-lite"/>
    </source>
</evidence>
<keyword evidence="2" id="KW-0472">Membrane</keyword>
<feature type="signal peptide" evidence="3">
    <location>
        <begin position="1"/>
        <end position="21"/>
    </location>
</feature>
<evidence type="ECO:0000259" key="4">
    <source>
        <dbReference type="PROSITE" id="PS50234"/>
    </source>
</evidence>
<feature type="domain" description="VWFA" evidence="4">
    <location>
        <begin position="50"/>
        <end position="233"/>
    </location>
</feature>
<feature type="chain" id="PRO_5024875470" evidence="3">
    <location>
        <begin position="22"/>
        <end position="606"/>
    </location>
</feature>
<evidence type="ECO:0000313" key="6">
    <source>
        <dbReference type="Proteomes" id="UP000325755"/>
    </source>
</evidence>
<dbReference type="InterPro" id="IPR002035">
    <property type="entry name" value="VWF_A"/>
</dbReference>
<dbReference type="Proteomes" id="UP000325755">
    <property type="component" value="Chromosome"/>
</dbReference>
<gene>
    <name evidence="5" type="ORF">F6R98_15610</name>
</gene>
<organism evidence="5 6">
    <name type="scientific">Candidatus Methylospira mobilis</name>
    <dbReference type="NCBI Taxonomy" id="1808979"/>
    <lineage>
        <taxon>Bacteria</taxon>
        <taxon>Pseudomonadati</taxon>
        <taxon>Pseudomonadota</taxon>
        <taxon>Gammaproteobacteria</taxon>
        <taxon>Methylococcales</taxon>
        <taxon>Methylococcaceae</taxon>
        <taxon>Candidatus Methylospira</taxon>
    </lineage>
</organism>
<dbReference type="SUPFAM" id="SSF53300">
    <property type="entry name" value="vWA-like"/>
    <property type="match status" value="1"/>
</dbReference>